<dbReference type="GO" id="GO:0005886">
    <property type="term" value="C:plasma membrane"/>
    <property type="evidence" value="ECO:0007669"/>
    <property type="project" value="UniProtKB-SubCell"/>
</dbReference>
<feature type="domain" description="Mechanosensitive ion channel MscS C-terminal" evidence="9">
    <location>
        <begin position="269"/>
        <end position="350"/>
    </location>
</feature>
<dbReference type="RefSeq" id="WP_145076568.1">
    <property type="nucleotide sequence ID" value="NZ_CP036425.1"/>
</dbReference>
<feature type="transmembrane region" description="Helical" evidence="7">
    <location>
        <begin position="7"/>
        <end position="25"/>
    </location>
</feature>
<keyword evidence="4 7" id="KW-0812">Transmembrane</keyword>
<dbReference type="InterPro" id="IPR049278">
    <property type="entry name" value="MS_channel_C"/>
</dbReference>
<dbReference type="KEGG" id="pcor:KS4_15410"/>
<gene>
    <name evidence="11" type="primary">mscK</name>
    <name evidence="11" type="ORF">KS4_15410</name>
</gene>
<dbReference type="Pfam" id="PF21088">
    <property type="entry name" value="MS_channel_1st"/>
    <property type="match status" value="1"/>
</dbReference>
<keyword evidence="5 7" id="KW-1133">Transmembrane helix</keyword>
<dbReference type="Gene3D" id="2.30.30.60">
    <property type="match status" value="1"/>
</dbReference>
<evidence type="ECO:0000256" key="5">
    <source>
        <dbReference type="ARBA" id="ARBA00022989"/>
    </source>
</evidence>
<reference evidence="11 12" key="1">
    <citation type="submission" date="2019-02" db="EMBL/GenBank/DDBJ databases">
        <title>Deep-cultivation of Planctomycetes and their phenomic and genomic characterization uncovers novel biology.</title>
        <authorList>
            <person name="Wiegand S."/>
            <person name="Jogler M."/>
            <person name="Boedeker C."/>
            <person name="Pinto D."/>
            <person name="Vollmers J."/>
            <person name="Rivas-Marin E."/>
            <person name="Kohn T."/>
            <person name="Peeters S.H."/>
            <person name="Heuer A."/>
            <person name="Rast P."/>
            <person name="Oberbeckmann S."/>
            <person name="Bunk B."/>
            <person name="Jeske O."/>
            <person name="Meyerdierks A."/>
            <person name="Storesund J.E."/>
            <person name="Kallscheuer N."/>
            <person name="Luecker S."/>
            <person name="Lage O.M."/>
            <person name="Pohl T."/>
            <person name="Merkel B.J."/>
            <person name="Hornburger P."/>
            <person name="Mueller R.-W."/>
            <person name="Bruemmer F."/>
            <person name="Labrenz M."/>
            <person name="Spormann A.M."/>
            <person name="Op den Camp H."/>
            <person name="Overmann J."/>
            <person name="Amann R."/>
            <person name="Jetten M.S.M."/>
            <person name="Mascher T."/>
            <person name="Medema M.H."/>
            <person name="Devos D.P."/>
            <person name="Kaster A.-K."/>
            <person name="Ovreas L."/>
            <person name="Rohde M."/>
            <person name="Galperin M.Y."/>
            <person name="Jogler C."/>
        </authorList>
    </citation>
    <scope>NUCLEOTIDE SEQUENCE [LARGE SCALE GENOMIC DNA]</scope>
    <source>
        <strain evidence="11 12">KS4</strain>
    </source>
</reference>
<evidence type="ECO:0000256" key="3">
    <source>
        <dbReference type="ARBA" id="ARBA00022475"/>
    </source>
</evidence>
<evidence type="ECO:0000256" key="6">
    <source>
        <dbReference type="ARBA" id="ARBA00023136"/>
    </source>
</evidence>
<dbReference type="GO" id="GO:0008381">
    <property type="term" value="F:mechanosensitive monoatomic ion channel activity"/>
    <property type="evidence" value="ECO:0007669"/>
    <property type="project" value="UniProtKB-ARBA"/>
</dbReference>
<evidence type="ECO:0000256" key="7">
    <source>
        <dbReference type="SAM" id="Phobius"/>
    </source>
</evidence>
<dbReference type="Proteomes" id="UP000317369">
    <property type="component" value="Chromosome"/>
</dbReference>
<dbReference type="InterPro" id="IPR023408">
    <property type="entry name" value="MscS_beta-dom_sf"/>
</dbReference>
<keyword evidence="12" id="KW-1185">Reference proteome</keyword>
<feature type="transmembrane region" description="Helical" evidence="7">
    <location>
        <begin position="107"/>
        <end position="129"/>
    </location>
</feature>
<evidence type="ECO:0000259" key="8">
    <source>
        <dbReference type="Pfam" id="PF00924"/>
    </source>
</evidence>
<dbReference type="InterPro" id="IPR010920">
    <property type="entry name" value="LSM_dom_sf"/>
</dbReference>
<dbReference type="SUPFAM" id="SSF50182">
    <property type="entry name" value="Sm-like ribonucleoproteins"/>
    <property type="match status" value="1"/>
</dbReference>
<comment type="subcellular location">
    <subcellularLocation>
        <location evidence="1">Cell membrane</location>
        <topology evidence="1">Multi-pass membrane protein</topology>
    </subcellularLocation>
</comment>
<comment type="similarity">
    <text evidence="2">Belongs to the MscS (TC 1.A.23) family.</text>
</comment>
<organism evidence="11 12">
    <name type="scientific">Poriferisphaera corsica</name>
    <dbReference type="NCBI Taxonomy" id="2528020"/>
    <lineage>
        <taxon>Bacteria</taxon>
        <taxon>Pseudomonadati</taxon>
        <taxon>Planctomycetota</taxon>
        <taxon>Phycisphaerae</taxon>
        <taxon>Phycisphaerales</taxon>
        <taxon>Phycisphaeraceae</taxon>
        <taxon>Poriferisphaera</taxon>
    </lineage>
</organism>
<name>A0A517YTF4_9BACT</name>
<dbReference type="SUPFAM" id="SSF82861">
    <property type="entry name" value="Mechanosensitive channel protein MscS (YggB), transmembrane region"/>
    <property type="match status" value="1"/>
</dbReference>
<dbReference type="InterPro" id="IPR006685">
    <property type="entry name" value="MscS_channel_2nd"/>
</dbReference>
<protein>
    <submittedName>
        <fullName evidence="11">Mechanosensitive channel MscK</fullName>
    </submittedName>
</protein>
<evidence type="ECO:0000256" key="2">
    <source>
        <dbReference type="ARBA" id="ARBA00008017"/>
    </source>
</evidence>
<dbReference type="PANTHER" id="PTHR30347">
    <property type="entry name" value="POTASSIUM CHANNEL RELATED"/>
    <property type="match status" value="1"/>
</dbReference>
<dbReference type="EMBL" id="CP036425">
    <property type="protein sequence ID" value="QDU33491.1"/>
    <property type="molecule type" value="Genomic_DNA"/>
</dbReference>
<accession>A0A517YTF4</accession>
<dbReference type="InterPro" id="IPR011066">
    <property type="entry name" value="MscS_channel_C_sf"/>
</dbReference>
<proteinExistence type="inferred from homology"/>
<sequence>MKHIFGRWPFYLMLIVIGFFCLIGIDLSESFGAPEVDVHQATQEMSDATDDVDPMLLLGDDIDLTAGDAVSVEGWKRVWRKIVYITKKIWYTPIYEVGESDISIQHMVVALLAAVIGFWLSKRASMMVYHRLRKMKRVSATTALQAQKLLFYLLAIFVTLFALQLMGIPITLFTVLGGAVAIGVSFGAQNVIGNFISGIIVMTERPIRLGDTIVLEGGMEGLVEDIGQRSTRVRRIDGVDVIVPNSKFVDQSVTNWTLSDDVIRSCVCVGVAYGSDVELVKSLLMKVVEAHQQILDTHKPIVVFDDFGDNALMFEVYFWAKLKRPMQRLILQSDIRFSIDREFKEAEIVIAYPQRDVHLNGIGTVDVRMVNNGATN</sequence>
<dbReference type="OrthoDB" id="9809206at2"/>
<dbReference type="InterPro" id="IPR011014">
    <property type="entry name" value="MscS_channel_TM-2"/>
</dbReference>
<dbReference type="Gene3D" id="1.10.287.1260">
    <property type="match status" value="1"/>
</dbReference>
<feature type="domain" description="Mechanosensitive ion channel transmembrane helices 2/3" evidence="10">
    <location>
        <begin position="148"/>
        <end position="189"/>
    </location>
</feature>
<evidence type="ECO:0000259" key="9">
    <source>
        <dbReference type="Pfam" id="PF21082"/>
    </source>
</evidence>
<dbReference type="Gene3D" id="3.30.70.100">
    <property type="match status" value="1"/>
</dbReference>
<dbReference type="AlphaFoldDB" id="A0A517YTF4"/>
<keyword evidence="6 7" id="KW-0472">Membrane</keyword>
<feature type="domain" description="Mechanosensitive ion channel MscS" evidence="8">
    <location>
        <begin position="190"/>
        <end position="257"/>
    </location>
</feature>
<dbReference type="InterPro" id="IPR049142">
    <property type="entry name" value="MS_channel_1st"/>
</dbReference>
<feature type="transmembrane region" description="Helical" evidence="7">
    <location>
        <begin position="149"/>
        <end position="173"/>
    </location>
</feature>
<evidence type="ECO:0000256" key="1">
    <source>
        <dbReference type="ARBA" id="ARBA00004651"/>
    </source>
</evidence>
<evidence type="ECO:0000259" key="10">
    <source>
        <dbReference type="Pfam" id="PF21088"/>
    </source>
</evidence>
<dbReference type="Pfam" id="PF00924">
    <property type="entry name" value="MS_channel_2nd"/>
    <property type="match status" value="1"/>
</dbReference>
<evidence type="ECO:0000313" key="11">
    <source>
        <dbReference type="EMBL" id="QDU33491.1"/>
    </source>
</evidence>
<dbReference type="SUPFAM" id="SSF82689">
    <property type="entry name" value="Mechanosensitive channel protein MscS (YggB), C-terminal domain"/>
    <property type="match status" value="1"/>
</dbReference>
<dbReference type="Pfam" id="PF21082">
    <property type="entry name" value="MS_channel_3rd"/>
    <property type="match status" value="1"/>
</dbReference>
<evidence type="ECO:0000256" key="4">
    <source>
        <dbReference type="ARBA" id="ARBA00022692"/>
    </source>
</evidence>
<evidence type="ECO:0000313" key="12">
    <source>
        <dbReference type="Proteomes" id="UP000317369"/>
    </source>
</evidence>
<keyword evidence="3" id="KW-1003">Cell membrane</keyword>
<dbReference type="PANTHER" id="PTHR30347:SF1">
    <property type="entry name" value="MECHANOSENSITIVE CHANNEL MSCK"/>
    <property type="match status" value="1"/>
</dbReference>
<dbReference type="InterPro" id="IPR052702">
    <property type="entry name" value="MscS-like_channel"/>
</dbReference>
<feature type="transmembrane region" description="Helical" evidence="7">
    <location>
        <begin position="179"/>
        <end position="201"/>
    </location>
</feature>